<sequence>MWLANLSKSLILLGNHGTSQEREKTDTLRLVTDTSIAESEDKYRFHLESKYADQQLSLADAMKSAADFIFLYSQHL</sequence>
<name>A0A7J7J5S5_BUGNE</name>
<dbReference type="AlphaFoldDB" id="A0A7J7J5S5"/>
<keyword evidence="2" id="KW-1185">Reference proteome</keyword>
<protein>
    <submittedName>
        <fullName evidence="1">Uncharacterized protein</fullName>
    </submittedName>
</protein>
<evidence type="ECO:0000313" key="2">
    <source>
        <dbReference type="Proteomes" id="UP000593567"/>
    </source>
</evidence>
<reference evidence="1" key="1">
    <citation type="submission" date="2020-06" db="EMBL/GenBank/DDBJ databases">
        <title>Draft genome of Bugula neritina, a colonial animal packing powerful symbionts and potential medicines.</title>
        <authorList>
            <person name="Rayko M."/>
        </authorList>
    </citation>
    <scope>NUCLEOTIDE SEQUENCE [LARGE SCALE GENOMIC DNA]</scope>
    <source>
        <strain evidence="1">Kwan_BN1</strain>
    </source>
</reference>
<evidence type="ECO:0000313" key="1">
    <source>
        <dbReference type="EMBL" id="KAF6021227.1"/>
    </source>
</evidence>
<organism evidence="1 2">
    <name type="scientific">Bugula neritina</name>
    <name type="common">Brown bryozoan</name>
    <name type="synonym">Sertularia neritina</name>
    <dbReference type="NCBI Taxonomy" id="10212"/>
    <lineage>
        <taxon>Eukaryota</taxon>
        <taxon>Metazoa</taxon>
        <taxon>Spiralia</taxon>
        <taxon>Lophotrochozoa</taxon>
        <taxon>Bryozoa</taxon>
        <taxon>Gymnolaemata</taxon>
        <taxon>Cheilostomatida</taxon>
        <taxon>Flustrina</taxon>
        <taxon>Buguloidea</taxon>
        <taxon>Bugulidae</taxon>
        <taxon>Bugula</taxon>
    </lineage>
</organism>
<gene>
    <name evidence="1" type="ORF">EB796_020461</name>
</gene>
<accession>A0A7J7J5S5</accession>
<comment type="caution">
    <text evidence="1">The sequence shown here is derived from an EMBL/GenBank/DDBJ whole genome shotgun (WGS) entry which is preliminary data.</text>
</comment>
<proteinExistence type="predicted"/>
<dbReference type="EMBL" id="VXIV02003089">
    <property type="protein sequence ID" value="KAF6021227.1"/>
    <property type="molecule type" value="Genomic_DNA"/>
</dbReference>
<dbReference type="Proteomes" id="UP000593567">
    <property type="component" value="Unassembled WGS sequence"/>
</dbReference>